<dbReference type="FunFam" id="3.30.1390.20:FF:000001">
    <property type="entry name" value="50S ribosomal protein L30"/>
    <property type="match status" value="1"/>
</dbReference>
<reference evidence="8" key="1">
    <citation type="submission" date="2021-04" db="EMBL/GenBank/DDBJ databases">
        <authorList>
            <person name="Zhang D.-C."/>
        </authorList>
    </citation>
    <scope>NUCLEOTIDE SEQUENCE</scope>
    <source>
        <strain evidence="8">CGMCC 1.15697</strain>
    </source>
</reference>
<dbReference type="GO" id="GO:0022625">
    <property type="term" value="C:cytosolic large ribosomal subunit"/>
    <property type="evidence" value="ECO:0007669"/>
    <property type="project" value="TreeGrafter"/>
</dbReference>
<dbReference type="GO" id="GO:0003735">
    <property type="term" value="F:structural constituent of ribosome"/>
    <property type="evidence" value="ECO:0007669"/>
    <property type="project" value="InterPro"/>
</dbReference>
<evidence type="ECO:0000256" key="1">
    <source>
        <dbReference type="ARBA" id="ARBA00007594"/>
    </source>
</evidence>
<dbReference type="InterPro" id="IPR005996">
    <property type="entry name" value="Ribosomal_uL30_bac-type"/>
</dbReference>
<accession>A0A8J7V2Q3</accession>
<dbReference type="PROSITE" id="PS00634">
    <property type="entry name" value="RIBOSOMAL_L30"/>
    <property type="match status" value="1"/>
</dbReference>
<evidence type="ECO:0000256" key="4">
    <source>
        <dbReference type="ARBA" id="ARBA00023274"/>
    </source>
</evidence>
<evidence type="ECO:0000256" key="3">
    <source>
        <dbReference type="ARBA" id="ARBA00022980"/>
    </source>
</evidence>
<keyword evidence="4 5" id="KW-0687">Ribonucleoprotein</keyword>
<dbReference type="HAMAP" id="MF_01371_B">
    <property type="entry name" value="Ribosomal_uL30_B"/>
    <property type="match status" value="1"/>
</dbReference>
<dbReference type="PANTHER" id="PTHR15892:SF2">
    <property type="entry name" value="LARGE RIBOSOMAL SUBUNIT PROTEIN UL30M"/>
    <property type="match status" value="1"/>
</dbReference>
<evidence type="ECO:0000256" key="6">
    <source>
        <dbReference type="RuleBase" id="RU003734"/>
    </source>
</evidence>
<dbReference type="EMBL" id="JAGMWN010000003">
    <property type="protein sequence ID" value="MBP5857157.1"/>
    <property type="molecule type" value="Genomic_DNA"/>
</dbReference>
<evidence type="ECO:0000256" key="2">
    <source>
        <dbReference type="ARBA" id="ARBA00011838"/>
    </source>
</evidence>
<comment type="caution">
    <text evidence="8">The sequence shown here is derived from an EMBL/GenBank/DDBJ whole genome shotgun (WGS) entry which is preliminary data.</text>
</comment>
<evidence type="ECO:0000313" key="8">
    <source>
        <dbReference type="EMBL" id="MBP5857157.1"/>
    </source>
</evidence>
<dbReference type="InterPro" id="IPR018038">
    <property type="entry name" value="Ribosomal_uL30_CS"/>
</dbReference>
<evidence type="ECO:0000259" key="7">
    <source>
        <dbReference type="Pfam" id="PF00327"/>
    </source>
</evidence>
<dbReference type="PIRSF" id="PIRSF002211">
    <property type="entry name" value="Ribosomal_L30_bac-type"/>
    <property type="match status" value="1"/>
</dbReference>
<dbReference type="GO" id="GO:0006412">
    <property type="term" value="P:translation"/>
    <property type="evidence" value="ECO:0007669"/>
    <property type="project" value="UniProtKB-UniRule"/>
</dbReference>
<dbReference type="AlphaFoldDB" id="A0A8J7V2Q3"/>
<comment type="similarity">
    <text evidence="1 5 6">Belongs to the universal ribosomal protein uL30 family.</text>
</comment>
<dbReference type="InterPro" id="IPR036919">
    <property type="entry name" value="Ribo_uL30_ferredoxin-like_sf"/>
</dbReference>
<dbReference type="Pfam" id="PF00327">
    <property type="entry name" value="Ribosomal_L30"/>
    <property type="match status" value="1"/>
</dbReference>
<sequence length="61" mass="7132">MADKKTIRIRQIRSPLGRPKDQHDTLRGLGLRRIRHEVEREDTPAVRGMVNKIPHLVEIVE</sequence>
<organism evidence="8 9">
    <name type="scientific">Marivibrio halodurans</name>
    <dbReference type="NCBI Taxonomy" id="2039722"/>
    <lineage>
        <taxon>Bacteria</taxon>
        <taxon>Pseudomonadati</taxon>
        <taxon>Pseudomonadota</taxon>
        <taxon>Alphaproteobacteria</taxon>
        <taxon>Rhodospirillales</taxon>
        <taxon>Rhodospirillaceae</taxon>
        <taxon>Marivibrio</taxon>
    </lineage>
</organism>
<dbReference type="Proteomes" id="UP000672602">
    <property type="component" value="Unassembled WGS sequence"/>
</dbReference>
<dbReference type="PANTHER" id="PTHR15892">
    <property type="entry name" value="MITOCHONDRIAL RIBOSOMAL PROTEIN L30"/>
    <property type="match status" value="1"/>
</dbReference>
<evidence type="ECO:0000256" key="5">
    <source>
        <dbReference type="HAMAP-Rule" id="MF_01371"/>
    </source>
</evidence>
<protein>
    <recommendedName>
        <fullName evidence="5">Large ribosomal subunit protein uL30</fullName>
    </recommendedName>
</protein>
<feature type="domain" description="Large ribosomal subunit protein uL30-like ferredoxin-like fold" evidence="7">
    <location>
        <begin position="7"/>
        <end position="57"/>
    </location>
</feature>
<keyword evidence="9" id="KW-1185">Reference proteome</keyword>
<dbReference type="CDD" id="cd01658">
    <property type="entry name" value="Ribosomal_L30"/>
    <property type="match status" value="1"/>
</dbReference>
<gene>
    <name evidence="5 8" type="primary">rpmD</name>
    <name evidence="8" type="ORF">KAJ83_09055</name>
</gene>
<dbReference type="SUPFAM" id="SSF55129">
    <property type="entry name" value="Ribosomal protein L30p/L7e"/>
    <property type="match status" value="1"/>
</dbReference>
<name>A0A8J7V2Q3_9PROT</name>
<proteinExistence type="inferred from homology"/>
<dbReference type="InterPro" id="IPR016082">
    <property type="entry name" value="Ribosomal_uL30_ferredoxin-like"/>
</dbReference>
<dbReference type="Gene3D" id="3.30.1390.20">
    <property type="entry name" value="Ribosomal protein L30, ferredoxin-like fold domain"/>
    <property type="match status" value="1"/>
</dbReference>
<keyword evidence="3 5" id="KW-0689">Ribosomal protein</keyword>
<comment type="subunit">
    <text evidence="2 5">Part of the 50S ribosomal subunit.</text>
</comment>
<dbReference type="RefSeq" id="WP_210681717.1">
    <property type="nucleotide sequence ID" value="NZ_JAGMWN010000003.1"/>
</dbReference>
<evidence type="ECO:0000313" key="9">
    <source>
        <dbReference type="Proteomes" id="UP000672602"/>
    </source>
</evidence>
<dbReference type="NCBIfam" id="TIGR01308">
    <property type="entry name" value="rpmD_bact"/>
    <property type="match status" value="1"/>
</dbReference>